<dbReference type="GO" id="GO:0008774">
    <property type="term" value="F:acetaldehyde dehydrogenase (acetylating) activity"/>
    <property type="evidence" value="ECO:0007669"/>
    <property type="project" value="InterPro"/>
</dbReference>
<dbReference type="Proteomes" id="UP000478417">
    <property type="component" value="Unassembled WGS sequence"/>
</dbReference>
<dbReference type="InterPro" id="IPR015590">
    <property type="entry name" value="Aldehyde_DH_dom"/>
</dbReference>
<dbReference type="NCBIfam" id="NF011927">
    <property type="entry name" value="PRK15398.1"/>
    <property type="match status" value="1"/>
</dbReference>
<feature type="domain" description="Aldehyde dehydrogenase" evidence="3">
    <location>
        <begin position="43"/>
        <end position="303"/>
    </location>
</feature>
<evidence type="ECO:0000256" key="2">
    <source>
        <dbReference type="ARBA" id="ARBA00023027"/>
    </source>
</evidence>
<dbReference type="SUPFAM" id="SSF53720">
    <property type="entry name" value="ALDH-like"/>
    <property type="match status" value="1"/>
</dbReference>
<sequence length="481" mass="50970">MSQIDEAALRSVVTEVLSKLQSSRAAVVTPSIQSKPGRHGVFDDAASAGRAARGGFEQLKKTGWAGRAKVVEIVKRMCAENAVRWGTIEFEETKIGRLEHKIEKLQGIRNVLGTEYLVPHGMSGDAGITMDESAPWGVIGAISPVTHSIPTIAGNIVNMVAAGNAVVVNPHPGGAACAAVAIDEFNEAIKAELGIENLVCTVEKPSLESFNELCASEDVNMLCITGGPAVVDAAMKTGKRAICAGPGNPPVVVDDCSALDFDKVAKDIIIGGGYDNNLLCIGEKQVFVVGNSYKPFMDSMKRAGAVLLTKAQLEAIKKEVFDVKDGGGGCSHAVLNRAYVGADAAKLAAIAGLKVDPKTEMLIAETADDDLFVIEEQMMPLLPIVRSSTFDDAVRMAKASEHGYKHSAMVHTMNVSRMTQMGREMDTTIFVKNGPCVAGLGLGGEGYISFSIATTTGEGITTPRTFTRFRRCTLVDQLNII</sequence>
<accession>A0A6B2M1G5</accession>
<comment type="caution">
    <text evidence="4">The sequence shown here is derived from an EMBL/GenBank/DDBJ whole genome shotgun (WGS) entry which is preliminary data.</text>
</comment>
<keyword evidence="2" id="KW-0520">NAD</keyword>
<dbReference type="AlphaFoldDB" id="A0A6B2M1G5"/>
<dbReference type="Gene3D" id="3.40.309.10">
    <property type="entry name" value="Aldehyde Dehydrogenase, Chain A, domain 2"/>
    <property type="match status" value="1"/>
</dbReference>
<dbReference type="PANTHER" id="PTHR11699">
    <property type="entry name" value="ALDEHYDE DEHYDROGENASE-RELATED"/>
    <property type="match status" value="1"/>
</dbReference>
<evidence type="ECO:0000259" key="3">
    <source>
        <dbReference type="Pfam" id="PF00171"/>
    </source>
</evidence>
<dbReference type="InterPro" id="IPR012408">
    <property type="entry name" value="Acetald_propionald_DH-rel"/>
</dbReference>
<name>A0A6B2M1G5_9BACT</name>
<keyword evidence="5" id="KW-1185">Reference proteome</keyword>
<gene>
    <name evidence="4" type="ORF">G0Q06_10350</name>
</gene>
<dbReference type="InterPro" id="IPR016162">
    <property type="entry name" value="Ald_DH_N"/>
</dbReference>
<reference evidence="4 5" key="1">
    <citation type="submission" date="2020-02" db="EMBL/GenBank/DDBJ databases">
        <title>Albibacoteraceae fam. nov., the first described family within the subdivision 4 Verrucomicrobia.</title>
        <authorList>
            <person name="Xi F."/>
        </authorList>
    </citation>
    <scope>NUCLEOTIDE SEQUENCE [LARGE SCALE GENOMIC DNA]</scope>
    <source>
        <strain evidence="4 5">CK1056</strain>
    </source>
</reference>
<protein>
    <submittedName>
        <fullName evidence="4">Aldehyde dehydrogenase family protein</fullName>
    </submittedName>
</protein>
<dbReference type="EMBL" id="JAAGNX010000002">
    <property type="protein sequence ID" value="NDV62851.1"/>
    <property type="molecule type" value="Genomic_DNA"/>
</dbReference>
<keyword evidence="1" id="KW-0560">Oxidoreductase</keyword>
<evidence type="ECO:0000313" key="5">
    <source>
        <dbReference type="Proteomes" id="UP000478417"/>
    </source>
</evidence>
<dbReference type="Pfam" id="PF00171">
    <property type="entry name" value="Aldedh"/>
    <property type="match status" value="1"/>
</dbReference>
<organism evidence="4 5">
    <name type="scientific">Oceanipulchritudo coccoides</name>
    <dbReference type="NCBI Taxonomy" id="2706888"/>
    <lineage>
        <taxon>Bacteria</taxon>
        <taxon>Pseudomonadati</taxon>
        <taxon>Verrucomicrobiota</taxon>
        <taxon>Opitutia</taxon>
        <taxon>Puniceicoccales</taxon>
        <taxon>Oceanipulchritudinaceae</taxon>
        <taxon>Oceanipulchritudo</taxon>
    </lineage>
</organism>
<dbReference type="RefSeq" id="WP_163965447.1">
    <property type="nucleotide sequence ID" value="NZ_JAAGNX010000002.1"/>
</dbReference>
<dbReference type="PIRSF" id="PIRSF036410">
    <property type="entry name" value="EutE_PduP"/>
    <property type="match status" value="1"/>
</dbReference>
<dbReference type="InterPro" id="IPR016161">
    <property type="entry name" value="Ald_DH/histidinol_DH"/>
</dbReference>
<evidence type="ECO:0000313" key="4">
    <source>
        <dbReference type="EMBL" id="NDV62851.1"/>
    </source>
</evidence>
<dbReference type="Gene3D" id="3.40.605.10">
    <property type="entry name" value="Aldehyde Dehydrogenase, Chain A, domain 1"/>
    <property type="match status" value="1"/>
</dbReference>
<proteinExistence type="predicted"/>
<evidence type="ECO:0000256" key="1">
    <source>
        <dbReference type="ARBA" id="ARBA00023002"/>
    </source>
</evidence>
<dbReference type="InterPro" id="IPR016163">
    <property type="entry name" value="Ald_DH_C"/>
</dbReference>